<organism evidence="2 3">
    <name type="scientific">Actinomadura harenae</name>
    <dbReference type="NCBI Taxonomy" id="2483351"/>
    <lineage>
        <taxon>Bacteria</taxon>
        <taxon>Bacillati</taxon>
        <taxon>Actinomycetota</taxon>
        <taxon>Actinomycetes</taxon>
        <taxon>Streptosporangiales</taxon>
        <taxon>Thermomonosporaceae</taxon>
        <taxon>Actinomadura</taxon>
    </lineage>
</organism>
<feature type="transmembrane region" description="Helical" evidence="1">
    <location>
        <begin position="134"/>
        <end position="155"/>
    </location>
</feature>
<keyword evidence="1" id="KW-1133">Transmembrane helix</keyword>
<proteinExistence type="predicted"/>
<dbReference type="AlphaFoldDB" id="A0A3M2MBY8"/>
<keyword evidence="1" id="KW-0472">Membrane</keyword>
<accession>A0A3M2MBY8</accession>
<protein>
    <submittedName>
        <fullName evidence="2">Uncharacterized protein</fullName>
    </submittedName>
</protein>
<gene>
    <name evidence="2" type="ORF">EBO15_06220</name>
</gene>
<reference evidence="2 3" key="1">
    <citation type="submission" date="2018-10" db="EMBL/GenBank/DDBJ databases">
        <title>Isolation from soil.</title>
        <authorList>
            <person name="Hu J."/>
        </authorList>
    </citation>
    <scope>NUCLEOTIDE SEQUENCE [LARGE SCALE GENOMIC DNA]</scope>
    <source>
        <strain evidence="2 3">NEAU-Ht49</strain>
    </source>
</reference>
<name>A0A3M2MBY8_9ACTN</name>
<evidence type="ECO:0000313" key="3">
    <source>
        <dbReference type="Proteomes" id="UP000282674"/>
    </source>
</evidence>
<dbReference type="Proteomes" id="UP000282674">
    <property type="component" value="Unassembled WGS sequence"/>
</dbReference>
<evidence type="ECO:0000313" key="2">
    <source>
        <dbReference type="EMBL" id="RMI46530.1"/>
    </source>
</evidence>
<dbReference type="EMBL" id="RFFG01000008">
    <property type="protein sequence ID" value="RMI46530.1"/>
    <property type="molecule type" value="Genomic_DNA"/>
</dbReference>
<comment type="caution">
    <text evidence="2">The sequence shown here is derived from an EMBL/GenBank/DDBJ whole genome shotgun (WGS) entry which is preliminary data.</text>
</comment>
<keyword evidence="1" id="KW-0812">Transmembrane</keyword>
<evidence type="ECO:0000256" key="1">
    <source>
        <dbReference type="SAM" id="Phobius"/>
    </source>
</evidence>
<feature type="transmembrane region" description="Helical" evidence="1">
    <location>
        <begin position="78"/>
        <end position="97"/>
    </location>
</feature>
<feature type="transmembrane region" description="Helical" evidence="1">
    <location>
        <begin position="44"/>
        <end position="66"/>
    </location>
</feature>
<keyword evidence="3" id="KW-1185">Reference proteome</keyword>
<feature type="transmembrane region" description="Helical" evidence="1">
    <location>
        <begin position="104"/>
        <end position="122"/>
    </location>
</feature>
<sequence>MSVLSSDDLRRLPPAERAELLRELIRLADDDPLAAPHLRLRRRLGLAMLTACCVWLVPWTVMLGFTLPDHSTGGQWRVAWTGFDVGLTLALAATAFAAWRRLQVVVLGQIVCGTLLVCDAWFDMTLSWGSGDFTLSVVTALLGELPLAGLLFYAARHVVLTTVHSMWTREGREGPAPRLRDLGIITAEHRRRRRPPS</sequence>